<dbReference type="EMBL" id="CP046314">
    <property type="protein sequence ID" value="QGS08955.1"/>
    <property type="molecule type" value="Genomic_DNA"/>
</dbReference>
<gene>
    <name evidence="3" type="ORF">FOC49_03265</name>
</gene>
<evidence type="ECO:0000313" key="4">
    <source>
        <dbReference type="Proteomes" id="UP000425411"/>
    </source>
</evidence>
<evidence type="ECO:0000256" key="1">
    <source>
        <dbReference type="SAM" id="MobiDB-lite"/>
    </source>
</evidence>
<name>A0A2X4NA52_9BACL</name>
<dbReference type="OrthoDB" id="2991180at2"/>
<evidence type="ECO:0000256" key="2">
    <source>
        <dbReference type="SAM" id="Phobius"/>
    </source>
</evidence>
<feature type="region of interest" description="Disordered" evidence="1">
    <location>
        <begin position="131"/>
        <end position="195"/>
    </location>
</feature>
<dbReference type="InterPro" id="IPR007060">
    <property type="entry name" value="FtsL/DivIC"/>
</dbReference>
<dbReference type="GeneID" id="93206875"/>
<dbReference type="AlphaFoldDB" id="A0A2X4NA52"/>
<reference evidence="3 4" key="1">
    <citation type="submission" date="2019-11" db="EMBL/GenBank/DDBJ databases">
        <title>FDA dAtabase for Regulatory Grade micrObial Sequences (FDA-ARGOS): Supporting development and validation of Infectious Disease Dx tests.</title>
        <authorList>
            <person name="Turner S."/>
            <person name="Byrd R."/>
            <person name="Tallon L."/>
            <person name="Sadzewicz L."/>
            <person name="Vavikolanu K."/>
            <person name="Mehta A."/>
            <person name="Aluvathingal J."/>
            <person name="Nadendla S."/>
            <person name="Myers T."/>
            <person name="Yan Y."/>
            <person name="Sichtig H."/>
        </authorList>
    </citation>
    <scope>NUCLEOTIDE SEQUENCE [LARGE SCALE GENOMIC DNA]</scope>
    <source>
        <strain evidence="3 4">FDAARGOS_741</strain>
    </source>
</reference>
<feature type="transmembrane region" description="Helical" evidence="2">
    <location>
        <begin position="25"/>
        <end position="46"/>
    </location>
</feature>
<dbReference type="RefSeq" id="WP_004634126.1">
    <property type="nucleotide sequence ID" value="NZ_CP046314.1"/>
</dbReference>
<sequence>MATQNNQFRKDVLKAKAKYRKRRKLLILSVMSMVLAVTLIQTYMYIREKKQISNQLTEQNNTIAKLDKENKVNELVIDKLKDPYFISDLVRQEYGLSYKGEIIFNLPLQESFLQTTIKSIMDGNLQKVEDNHGRIDDSKIPELSKEDKDKKTSSGKDNKSKNKDTDNKDEKNTSEQNTTRQTTNPNPNNQRGNRG</sequence>
<keyword evidence="2" id="KW-0472">Membrane</keyword>
<keyword evidence="2" id="KW-1133">Transmembrane helix</keyword>
<organism evidence="3 4">
    <name type="scientific">Gemella morbillorum</name>
    <dbReference type="NCBI Taxonomy" id="29391"/>
    <lineage>
        <taxon>Bacteria</taxon>
        <taxon>Bacillati</taxon>
        <taxon>Bacillota</taxon>
        <taxon>Bacilli</taxon>
        <taxon>Bacillales</taxon>
        <taxon>Gemellaceae</taxon>
        <taxon>Gemella</taxon>
    </lineage>
</organism>
<accession>A0A2X4NA52</accession>
<dbReference type="Pfam" id="PF04977">
    <property type="entry name" value="DivIC"/>
    <property type="match status" value="1"/>
</dbReference>
<feature type="compositionally biased region" description="Low complexity" evidence="1">
    <location>
        <begin position="174"/>
        <end position="195"/>
    </location>
</feature>
<keyword evidence="2" id="KW-0812">Transmembrane</keyword>
<dbReference type="Proteomes" id="UP000425411">
    <property type="component" value="Chromosome"/>
</dbReference>
<evidence type="ECO:0000313" key="3">
    <source>
        <dbReference type="EMBL" id="QGS08955.1"/>
    </source>
</evidence>
<proteinExistence type="predicted"/>
<protein>
    <submittedName>
        <fullName evidence="3">Septum formation initiator</fullName>
    </submittedName>
</protein>
<keyword evidence="4" id="KW-1185">Reference proteome</keyword>
<feature type="compositionally biased region" description="Basic and acidic residues" evidence="1">
    <location>
        <begin position="131"/>
        <end position="173"/>
    </location>
</feature>